<dbReference type="GO" id="GO:1990169">
    <property type="term" value="P:stress response to copper ion"/>
    <property type="evidence" value="ECO:0007669"/>
    <property type="project" value="TreeGrafter"/>
</dbReference>
<evidence type="ECO:0000313" key="5">
    <source>
        <dbReference type="EMBL" id="PNZ67352.1"/>
    </source>
</evidence>
<dbReference type="PANTHER" id="PTHR38430:SF1">
    <property type="entry name" value="PROTEIN-ARGININE KINASE ACTIVATOR PROTEIN"/>
    <property type="match status" value="1"/>
</dbReference>
<dbReference type="GeneID" id="64981324"/>
<dbReference type="EMBL" id="PPQW01000032">
    <property type="protein sequence ID" value="PNZ67352.1"/>
    <property type="molecule type" value="Genomic_DNA"/>
</dbReference>
<dbReference type="GO" id="GO:1990170">
    <property type="term" value="P:stress response to cadmium ion"/>
    <property type="evidence" value="ECO:0007669"/>
    <property type="project" value="TreeGrafter"/>
</dbReference>
<feature type="domain" description="PARP-type" evidence="3">
    <location>
        <begin position="92"/>
        <end position="162"/>
    </location>
</feature>
<evidence type="ECO:0000313" key="6">
    <source>
        <dbReference type="Proteomes" id="UP000242470"/>
    </source>
</evidence>
<dbReference type="InterPro" id="IPR025542">
    <property type="entry name" value="YacH"/>
</dbReference>
<accession>A0AAP8TT27</accession>
<keyword evidence="1" id="KW-0479">Metal-binding</keyword>
<dbReference type="PROSITE" id="PS50151">
    <property type="entry name" value="UVR"/>
    <property type="match status" value="1"/>
</dbReference>
<dbReference type="InterPro" id="IPR001510">
    <property type="entry name" value="Znf_PARP"/>
</dbReference>
<protein>
    <submittedName>
        <fullName evidence="5">Excinuclease ABC subunit B</fullName>
    </submittedName>
</protein>
<dbReference type="GO" id="GO:0046870">
    <property type="term" value="F:cadmium ion binding"/>
    <property type="evidence" value="ECO:0007669"/>
    <property type="project" value="TreeGrafter"/>
</dbReference>
<evidence type="ECO:0000256" key="1">
    <source>
        <dbReference type="ARBA" id="ARBA00022723"/>
    </source>
</evidence>
<gene>
    <name evidence="5" type="ORF">CD158_06445</name>
</gene>
<feature type="domain" description="UVR" evidence="4">
    <location>
        <begin position="141"/>
        <end position="176"/>
    </location>
</feature>
<sequence length="184" mass="20644">MLCENCHLNDAEVKVVVKGHEGVQEKWLCTTCANGGNPWNENQQIPSQDNIEESFVVKQILQHLAAKHGLNIDNLTVKEEKRCPTCQMTLKDIANVGKFGCADCYATFKDDITDIVKRVQGGQFQHTGKTPYSSHRKLAIKKQIEDKTAYLNQLIEIQNFEEAAVVRDEINALKAESEGKQDGE</sequence>
<dbReference type="PROSITE" id="PS50064">
    <property type="entry name" value="ZF_PARP_2"/>
    <property type="match status" value="1"/>
</dbReference>
<evidence type="ECO:0000259" key="4">
    <source>
        <dbReference type="PROSITE" id="PS50151"/>
    </source>
</evidence>
<dbReference type="Pfam" id="PF02151">
    <property type="entry name" value="UVR"/>
    <property type="match status" value="1"/>
</dbReference>
<comment type="caution">
    <text evidence="5">The sequence shown here is derived from an EMBL/GenBank/DDBJ whole genome shotgun (WGS) entry which is preliminary data.</text>
</comment>
<dbReference type="RefSeq" id="WP_059107339.1">
    <property type="nucleotide sequence ID" value="NZ_AP024589.1"/>
</dbReference>
<dbReference type="GO" id="GO:0008270">
    <property type="term" value="F:zinc ion binding"/>
    <property type="evidence" value="ECO:0007669"/>
    <property type="project" value="InterPro"/>
</dbReference>
<reference evidence="5 6" key="1">
    <citation type="submission" date="2017-08" db="EMBL/GenBank/DDBJ databases">
        <title>Draft genome sequences of 64 type strains of genus Staph aureus.</title>
        <authorList>
            <person name="Cole K."/>
            <person name="Golubchik T."/>
            <person name="Russell J."/>
            <person name="Foster D."/>
            <person name="Llewelyn M."/>
            <person name="Wilson D."/>
            <person name="Crook D."/>
            <person name="Paul J."/>
        </authorList>
    </citation>
    <scope>NUCLEOTIDE SEQUENCE [LARGE SCALE GENOMIC DNA]</scope>
    <source>
        <strain evidence="5 6">NCTC 12101</strain>
    </source>
</reference>
<evidence type="ECO:0000259" key="3">
    <source>
        <dbReference type="PROSITE" id="PS50064"/>
    </source>
</evidence>
<organism evidence="5 6">
    <name type="scientific">Staphylococcus auricularis</name>
    <dbReference type="NCBI Taxonomy" id="29379"/>
    <lineage>
        <taxon>Bacteria</taxon>
        <taxon>Bacillati</taxon>
        <taxon>Bacillota</taxon>
        <taxon>Bacilli</taxon>
        <taxon>Bacillales</taxon>
        <taxon>Staphylococcaceae</taxon>
        <taxon>Staphylococcus</taxon>
    </lineage>
</organism>
<dbReference type="PANTHER" id="PTHR38430">
    <property type="entry name" value="PROTEIN-ARGININE KINASE ACTIVATOR PROTEIN"/>
    <property type="match status" value="1"/>
</dbReference>
<name>A0AAP8TT27_9STAP</name>
<dbReference type="InterPro" id="IPR001943">
    <property type="entry name" value="UVR_dom"/>
</dbReference>
<keyword evidence="2" id="KW-0862">Zinc</keyword>
<dbReference type="PIRSF" id="PIRSF015034">
    <property type="entry name" value="YacH"/>
    <property type="match status" value="1"/>
</dbReference>
<dbReference type="Proteomes" id="UP000242470">
    <property type="component" value="Unassembled WGS sequence"/>
</dbReference>
<dbReference type="GO" id="GO:0003677">
    <property type="term" value="F:DNA binding"/>
    <property type="evidence" value="ECO:0007669"/>
    <property type="project" value="InterPro"/>
</dbReference>
<evidence type="ECO:0000256" key="2">
    <source>
        <dbReference type="ARBA" id="ARBA00022833"/>
    </source>
</evidence>
<dbReference type="GO" id="GO:0050897">
    <property type="term" value="F:cobalt ion binding"/>
    <property type="evidence" value="ECO:0007669"/>
    <property type="project" value="TreeGrafter"/>
</dbReference>
<proteinExistence type="predicted"/>
<dbReference type="GO" id="GO:0005507">
    <property type="term" value="F:copper ion binding"/>
    <property type="evidence" value="ECO:0007669"/>
    <property type="project" value="TreeGrafter"/>
</dbReference>
<dbReference type="AlphaFoldDB" id="A0AAP8TT27"/>